<evidence type="ECO:0000256" key="1">
    <source>
        <dbReference type="SAM" id="MobiDB-lite"/>
    </source>
</evidence>
<evidence type="ECO:0000313" key="3">
    <source>
        <dbReference type="EMBL" id="KAF6829380.1"/>
    </source>
</evidence>
<name>A0A8H6KE12_9PEZI</name>
<keyword evidence="2" id="KW-0812">Transmembrane</keyword>
<keyword evidence="2" id="KW-1133">Transmembrane helix</keyword>
<comment type="caution">
    <text evidence="3">The sequence shown here is derived from an EMBL/GenBank/DDBJ whole genome shotgun (WGS) entry which is preliminary data.</text>
</comment>
<dbReference type="EMBL" id="WIGM01000311">
    <property type="protein sequence ID" value="KAF6829380.1"/>
    <property type="molecule type" value="Genomic_DNA"/>
</dbReference>
<dbReference type="Proteomes" id="UP000639643">
    <property type="component" value="Unassembled WGS sequence"/>
</dbReference>
<accession>A0A8H6KE12</accession>
<reference evidence="3" key="1">
    <citation type="journal article" date="2020" name="Phytopathology">
        <title>Genome Sequence Resources of Colletotrichum truncatum, C. plurivorum, C. musicola, and C. sojae: Four Species Pathogenic to Soybean (Glycine max).</title>
        <authorList>
            <person name="Rogerio F."/>
            <person name="Boufleur T.R."/>
            <person name="Ciampi-Guillardi M."/>
            <person name="Sukno S.A."/>
            <person name="Thon M.R."/>
            <person name="Massola Junior N.S."/>
            <person name="Baroncelli R."/>
        </authorList>
    </citation>
    <scope>NUCLEOTIDE SEQUENCE</scope>
    <source>
        <strain evidence="3">LFN0074</strain>
    </source>
</reference>
<keyword evidence="2" id="KW-0472">Membrane</keyword>
<feature type="compositionally biased region" description="Polar residues" evidence="1">
    <location>
        <begin position="39"/>
        <end position="48"/>
    </location>
</feature>
<organism evidence="3 4">
    <name type="scientific">Colletotrichum musicola</name>
    <dbReference type="NCBI Taxonomy" id="2175873"/>
    <lineage>
        <taxon>Eukaryota</taxon>
        <taxon>Fungi</taxon>
        <taxon>Dikarya</taxon>
        <taxon>Ascomycota</taxon>
        <taxon>Pezizomycotina</taxon>
        <taxon>Sordariomycetes</taxon>
        <taxon>Hypocreomycetidae</taxon>
        <taxon>Glomerellales</taxon>
        <taxon>Glomerellaceae</taxon>
        <taxon>Colletotrichum</taxon>
        <taxon>Colletotrichum orchidearum species complex</taxon>
    </lineage>
</organism>
<gene>
    <name evidence="3" type="ORF">CMUS01_08169</name>
</gene>
<proteinExistence type="predicted"/>
<feature type="compositionally biased region" description="Pro residues" evidence="1">
    <location>
        <begin position="1"/>
        <end position="10"/>
    </location>
</feature>
<evidence type="ECO:0000256" key="2">
    <source>
        <dbReference type="SAM" id="Phobius"/>
    </source>
</evidence>
<sequence>MVPGSFPSPKPGGRALKSPAEKQPIDKKHHHHHHHHHPSSQNMANPGNRSDEHYPNFIDHLVASYPADDRSEEACRTWLRLIFDPLSPDVDYCKDLHLSMHDIETFYKDKNMKQVLIYFLDRGIAPPIAKRASLDVFCAIAQRHIIAGQDILRGHEKVWKYRPINIGLYYTILNRAAALALLLSAVFVVASLIFLLLLIFYRALLRLFRALAIYRPSSGLGVVW</sequence>
<feature type="transmembrane region" description="Helical" evidence="2">
    <location>
        <begin position="176"/>
        <end position="201"/>
    </location>
</feature>
<feature type="region of interest" description="Disordered" evidence="1">
    <location>
        <begin position="1"/>
        <end position="51"/>
    </location>
</feature>
<protein>
    <submittedName>
        <fullName evidence="3">Uncharacterized protein</fullName>
    </submittedName>
</protein>
<evidence type="ECO:0000313" key="4">
    <source>
        <dbReference type="Proteomes" id="UP000639643"/>
    </source>
</evidence>
<dbReference type="AlphaFoldDB" id="A0A8H6KE12"/>
<keyword evidence="4" id="KW-1185">Reference proteome</keyword>
<feature type="compositionally biased region" description="Basic residues" evidence="1">
    <location>
        <begin position="27"/>
        <end position="38"/>
    </location>
</feature>